<evidence type="ECO:0000313" key="2">
    <source>
        <dbReference type="Proteomes" id="UP001358586"/>
    </source>
</evidence>
<organism evidence="1 2">
    <name type="scientific">Gossypium arboreum</name>
    <name type="common">Tree cotton</name>
    <name type="synonym">Gossypium nanking</name>
    <dbReference type="NCBI Taxonomy" id="29729"/>
    <lineage>
        <taxon>Eukaryota</taxon>
        <taxon>Viridiplantae</taxon>
        <taxon>Streptophyta</taxon>
        <taxon>Embryophyta</taxon>
        <taxon>Tracheophyta</taxon>
        <taxon>Spermatophyta</taxon>
        <taxon>Magnoliopsida</taxon>
        <taxon>eudicotyledons</taxon>
        <taxon>Gunneridae</taxon>
        <taxon>Pentapetalae</taxon>
        <taxon>rosids</taxon>
        <taxon>malvids</taxon>
        <taxon>Malvales</taxon>
        <taxon>Malvaceae</taxon>
        <taxon>Malvoideae</taxon>
        <taxon>Gossypium</taxon>
    </lineage>
</organism>
<evidence type="ECO:0000313" key="1">
    <source>
        <dbReference type="EMBL" id="KAK5776745.1"/>
    </source>
</evidence>
<comment type="caution">
    <text evidence="1">The sequence shown here is derived from an EMBL/GenBank/DDBJ whole genome shotgun (WGS) entry which is preliminary data.</text>
</comment>
<protein>
    <submittedName>
        <fullName evidence="1">Uncharacterized protein</fullName>
    </submittedName>
</protein>
<gene>
    <name evidence="1" type="ORF">PVK06_044708</name>
</gene>
<dbReference type="EMBL" id="JARKNE010000012">
    <property type="protein sequence ID" value="KAK5776745.1"/>
    <property type="molecule type" value="Genomic_DNA"/>
</dbReference>
<keyword evidence="2" id="KW-1185">Reference proteome</keyword>
<accession>A0ABR0MSE0</accession>
<sequence length="96" mass="10774">MFNVQNTYTSMSLSYTSEQLLVPTELEDSGSNCEGSTNTGGIYLDFKPYAPPTHMHNVNLDTECVLEFLELLHRRLDYASSSLNVDNLQIGMEFSS</sequence>
<proteinExistence type="predicted"/>
<dbReference type="Proteomes" id="UP001358586">
    <property type="component" value="Chromosome 12"/>
</dbReference>
<name>A0ABR0MSE0_GOSAR</name>
<reference evidence="1 2" key="1">
    <citation type="submission" date="2023-03" db="EMBL/GenBank/DDBJ databases">
        <title>WGS of Gossypium arboreum.</title>
        <authorList>
            <person name="Yu D."/>
        </authorList>
    </citation>
    <scope>NUCLEOTIDE SEQUENCE [LARGE SCALE GENOMIC DNA]</scope>
    <source>
        <tissue evidence="1">Leaf</tissue>
    </source>
</reference>